<keyword evidence="4" id="KW-1185">Reference proteome</keyword>
<evidence type="ECO:0000256" key="2">
    <source>
        <dbReference type="SAM" id="Phobius"/>
    </source>
</evidence>
<organism evidence="3 4">
    <name type="scientific">Streptomyces populi</name>
    <dbReference type="NCBI Taxonomy" id="2058924"/>
    <lineage>
        <taxon>Bacteria</taxon>
        <taxon>Bacillati</taxon>
        <taxon>Actinomycetota</taxon>
        <taxon>Actinomycetes</taxon>
        <taxon>Kitasatosporales</taxon>
        <taxon>Streptomycetaceae</taxon>
        <taxon>Streptomyces</taxon>
    </lineage>
</organism>
<feature type="transmembrane region" description="Helical" evidence="2">
    <location>
        <begin position="76"/>
        <end position="96"/>
    </location>
</feature>
<reference evidence="3 4" key="1">
    <citation type="submission" date="2017-12" db="EMBL/GenBank/DDBJ databases">
        <title>Streptomyces populusis sp. nov., a novel endophytic actinobacterium isolated from stems of Populus adenopoda Maxim.</title>
        <authorList>
            <person name="Wang Z."/>
        </authorList>
    </citation>
    <scope>NUCLEOTIDE SEQUENCE [LARGE SCALE GENOMIC DNA]</scope>
    <source>
        <strain evidence="3 4">A249</strain>
    </source>
</reference>
<feature type="region of interest" description="Disordered" evidence="1">
    <location>
        <begin position="1"/>
        <end position="62"/>
    </location>
</feature>
<proteinExistence type="predicted"/>
<keyword evidence="2" id="KW-1133">Transmembrane helix</keyword>
<accession>A0A2I0SR55</accession>
<keyword evidence="2" id="KW-0812">Transmembrane</keyword>
<dbReference type="AlphaFoldDB" id="A0A2I0SR55"/>
<name>A0A2I0SR55_9ACTN</name>
<comment type="caution">
    <text evidence="3">The sequence shown here is derived from an EMBL/GenBank/DDBJ whole genome shotgun (WGS) entry which is preliminary data.</text>
</comment>
<dbReference type="EMBL" id="PJOS01000022">
    <property type="protein sequence ID" value="PKT72410.1"/>
    <property type="molecule type" value="Genomic_DNA"/>
</dbReference>
<gene>
    <name evidence="3" type="ORF">CW362_14180</name>
</gene>
<evidence type="ECO:0000256" key="1">
    <source>
        <dbReference type="SAM" id="MobiDB-lite"/>
    </source>
</evidence>
<evidence type="ECO:0000313" key="3">
    <source>
        <dbReference type="EMBL" id="PKT72410.1"/>
    </source>
</evidence>
<evidence type="ECO:0000313" key="4">
    <source>
        <dbReference type="Proteomes" id="UP000236178"/>
    </source>
</evidence>
<dbReference type="Proteomes" id="UP000236178">
    <property type="component" value="Unassembled WGS sequence"/>
</dbReference>
<protein>
    <submittedName>
        <fullName evidence="3">Uncharacterized protein</fullName>
    </submittedName>
</protein>
<sequence length="103" mass="11382">MTNPGRPPGTVNHRPPSTPSCHTCSRPASPPSLRDAEPPWRRFGFPRPAPQERAFTPAPKDRAPCPKARLTAGYALAFRVSGVMLLAGAVLMFLWLPRRISRR</sequence>
<keyword evidence="2" id="KW-0472">Membrane</keyword>